<keyword evidence="7" id="KW-1185">Reference proteome</keyword>
<feature type="compositionally biased region" description="Polar residues" evidence="2">
    <location>
        <begin position="645"/>
        <end position="655"/>
    </location>
</feature>
<dbReference type="EMBL" id="JBHSMP010000017">
    <property type="protein sequence ID" value="MFC5430252.1"/>
    <property type="molecule type" value="Genomic_DNA"/>
</dbReference>
<feature type="compositionally biased region" description="Low complexity" evidence="2">
    <location>
        <begin position="568"/>
        <end position="581"/>
    </location>
</feature>
<reference evidence="7" key="1">
    <citation type="journal article" date="2019" name="Int. J. Syst. Evol. Microbiol.">
        <title>The Global Catalogue of Microorganisms (GCM) 10K type strain sequencing project: providing services to taxonomists for standard genome sequencing and annotation.</title>
        <authorList>
            <consortium name="The Broad Institute Genomics Platform"/>
            <consortium name="The Broad Institute Genome Sequencing Center for Infectious Disease"/>
            <person name="Wu L."/>
            <person name="Ma J."/>
        </authorList>
    </citation>
    <scope>NUCLEOTIDE SEQUENCE [LARGE SCALE GENOMIC DNA]</scope>
    <source>
        <strain evidence="7">CCUG 56042</strain>
    </source>
</reference>
<dbReference type="PRINTS" id="PR00811">
    <property type="entry name" value="BCTERIALGSPD"/>
</dbReference>
<comment type="similarity">
    <text evidence="1">Belongs to the bacterial secretin family.</text>
</comment>
<comment type="caution">
    <text evidence="6">The sequence shown here is derived from an EMBL/GenBank/DDBJ whole genome shotgun (WGS) entry which is preliminary data.</text>
</comment>
<dbReference type="RefSeq" id="WP_377712541.1">
    <property type="nucleotide sequence ID" value="NZ_JBHSMP010000017.1"/>
</dbReference>
<proteinExistence type="inferred from homology"/>
<dbReference type="InterPro" id="IPR001775">
    <property type="entry name" value="GspD/PilQ"/>
</dbReference>
<feature type="region of interest" description="Disordered" evidence="2">
    <location>
        <begin position="596"/>
        <end position="662"/>
    </location>
</feature>
<feature type="compositionally biased region" description="Low complexity" evidence="2">
    <location>
        <begin position="605"/>
        <end position="618"/>
    </location>
</feature>
<evidence type="ECO:0000313" key="7">
    <source>
        <dbReference type="Proteomes" id="UP001596103"/>
    </source>
</evidence>
<evidence type="ECO:0000259" key="5">
    <source>
        <dbReference type="Pfam" id="PF13629"/>
    </source>
</evidence>
<protein>
    <submittedName>
        <fullName evidence="6">Type II and III secretion system protein family protein</fullName>
    </submittedName>
</protein>
<feature type="region of interest" description="Disordered" evidence="2">
    <location>
        <begin position="220"/>
        <end position="247"/>
    </location>
</feature>
<feature type="signal peptide" evidence="3">
    <location>
        <begin position="1"/>
        <end position="39"/>
    </location>
</feature>
<dbReference type="PANTHER" id="PTHR30332:SF17">
    <property type="entry name" value="TYPE IV PILIATION SYSTEM PROTEIN DR_0774-RELATED"/>
    <property type="match status" value="1"/>
</dbReference>
<feature type="region of interest" description="Disordered" evidence="2">
    <location>
        <begin position="504"/>
        <end position="584"/>
    </location>
</feature>
<feature type="domain" description="Pilus formation protein N-terminal" evidence="5">
    <location>
        <begin position="97"/>
        <end position="165"/>
    </location>
</feature>
<evidence type="ECO:0000256" key="2">
    <source>
        <dbReference type="SAM" id="MobiDB-lite"/>
    </source>
</evidence>
<evidence type="ECO:0000256" key="3">
    <source>
        <dbReference type="SAM" id="SignalP"/>
    </source>
</evidence>
<evidence type="ECO:0000256" key="1">
    <source>
        <dbReference type="RuleBase" id="RU004003"/>
    </source>
</evidence>
<evidence type="ECO:0000259" key="4">
    <source>
        <dbReference type="Pfam" id="PF00263"/>
    </source>
</evidence>
<feature type="chain" id="PRO_5046674571" evidence="3">
    <location>
        <begin position="40"/>
        <end position="662"/>
    </location>
</feature>
<name>A0ABW0JB71_9BURK</name>
<organism evidence="6 7">
    <name type="scientific">Paraburkholderia denitrificans</name>
    <dbReference type="NCBI Taxonomy" id="694025"/>
    <lineage>
        <taxon>Bacteria</taxon>
        <taxon>Pseudomonadati</taxon>
        <taxon>Pseudomonadota</taxon>
        <taxon>Betaproteobacteria</taxon>
        <taxon>Burkholderiales</taxon>
        <taxon>Burkholderiaceae</taxon>
        <taxon>Paraburkholderia</taxon>
    </lineage>
</organism>
<dbReference type="Pfam" id="PF00263">
    <property type="entry name" value="Secretin"/>
    <property type="match status" value="1"/>
</dbReference>
<keyword evidence="3" id="KW-0732">Signal</keyword>
<feature type="domain" description="Type II/III secretion system secretin-like" evidence="4">
    <location>
        <begin position="327"/>
        <end position="496"/>
    </location>
</feature>
<feature type="compositionally biased region" description="Pro residues" evidence="2">
    <location>
        <begin position="547"/>
        <end position="567"/>
    </location>
</feature>
<accession>A0ABW0JB71</accession>
<dbReference type="Pfam" id="PF13629">
    <property type="entry name" value="T2SS-T3SS_pil_N"/>
    <property type="match status" value="1"/>
</dbReference>
<dbReference type="InterPro" id="IPR050810">
    <property type="entry name" value="Bact_Secretion_Sys_Channel"/>
</dbReference>
<sequence length="662" mass="67427">MKTKQGFSGGRRTRHRSLGSTALVAVLCLGLVAAQTSEAQEAIEYPSLAAKRGPNPPSPALRGAAPMKVAMMPGAAAMSGPIPLRGPSCTGEMRAETNVAVPVGKSVLVPLPEPARNRTLGNPVVAQAALVSPQTLYVVGMTVGTTNMIVQGKSGACTMIDVSVNVDAEGLQQALRQVMPEERGIRVSSAAGNLVLAGSVSSAPAAQQVMQMAQAFADSQPTQQQQAASSNSGNGTTSTSQQSTSTSKSATVINMMVVDAPQQVMLEVKVAEVSKTLINQLGAAVNIQGGFGSWTGALVSSLLQGVSSAFAVSKANNRPLALAVDAQKTDNLIKILAEPNLVTISGQEATFLSGGKIFIPIPQSSGNGVSSITLQEEEFGVGLRFTPTVLANGRINLKVAPEVSELSPTGVTVASSGTNSVSILPLINTRRASTVVQMNDGESFAIGGLLSNNITGALKAVPGLGEVPVLGALLRSTSFQRDMTELVFIITPHLVKPMQTANYPLPTDSFSPTNDADVYATGNMEGRHGSKSVAPVGTPTNAQPAQSPAPMPAPAPQAPAPQAPAPQAPASQAPAAPSVMAVPPPDVHVISELPAQAGSQGTTGPSPQRSPSAPPSAQTADNDAARDAARIERIEAAASRIASGTGLQEVSTASASGHALDH</sequence>
<dbReference type="InterPro" id="IPR032789">
    <property type="entry name" value="T2SS-T3SS_pil_N"/>
</dbReference>
<gene>
    <name evidence="6" type="ORF">ACFPTO_15790</name>
</gene>
<dbReference type="InterPro" id="IPR004846">
    <property type="entry name" value="T2SS/T3SS_dom"/>
</dbReference>
<dbReference type="PANTHER" id="PTHR30332">
    <property type="entry name" value="PROBABLE GENERAL SECRETION PATHWAY PROTEIN D"/>
    <property type="match status" value="1"/>
</dbReference>
<evidence type="ECO:0000313" key="6">
    <source>
        <dbReference type="EMBL" id="MFC5430252.1"/>
    </source>
</evidence>
<feature type="compositionally biased region" description="Basic and acidic residues" evidence="2">
    <location>
        <begin position="623"/>
        <end position="635"/>
    </location>
</feature>
<dbReference type="Proteomes" id="UP001596103">
    <property type="component" value="Unassembled WGS sequence"/>
</dbReference>